<accession>A0A644X4N1</accession>
<protein>
    <submittedName>
        <fullName evidence="1">Uncharacterized protein</fullName>
    </submittedName>
</protein>
<sequence length="214" mass="25010">MSFEQGLESYCKKFRPKYHDRNRQQELRERECDGVHSRMEAHRQGQTQHVAHREIQKRNREYSREPKASPHIFDVLFFLRLVLIAFFYSSVLFDRLVAGFGHDFFDIPSVKHCRIVGDDHFFGSQVHGRIRNTGHCFGHFFHGLGTRSATHAFDQKRLFFLICHQNIARCIDCILQKFFGKMAPIDSDRQFLGCQVDCGFLDACDFGGSFFHGL</sequence>
<proteinExistence type="predicted"/>
<dbReference type="AlphaFoldDB" id="A0A644X4N1"/>
<dbReference type="EMBL" id="VSSQ01001738">
    <property type="protein sequence ID" value="MPM10758.1"/>
    <property type="molecule type" value="Genomic_DNA"/>
</dbReference>
<gene>
    <name evidence="1" type="ORF">SDC9_57092</name>
</gene>
<reference evidence="1" key="1">
    <citation type="submission" date="2019-08" db="EMBL/GenBank/DDBJ databases">
        <authorList>
            <person name="Kucharzyk K."/>
            <person name="Murdoch R.W."/>
            <person name="Higgins S."/>
            <person name="Loffler F."/>
        </authorList>
    </citation>
    <scope>NUCLEOTIDE SEQUENCE</scope>
</reference>
<name>A0A644X4N1_9ZZZZ</name>
<comment type="caution">
    <text evidence="1">The sequence shown here is derived from an EMBL/GenBank/DDBJ whole genome shotgun (WGS) entry which is preliminary data.</text>
</comment>
<evidence type="ECO:0000313" key="1">
    <source>
        <dbReference type="EMBL" id="MPM10758.1"/>
    </source>
</evidence>
<organism evidence="1">
    <name type="scientific">bioreactor metagenome</name>
    <dbReference type="NCBI Taxonomy" id="1076179"/>
    <lineage>
        <taxon>unclassified sequences</taxon>
        <taxon>metagenomes</taxon>
        <taxon>ecological metagenomes</taxon>
    </lineage>
</organism>